<name>A0A437QNQ0_9PROT</name>
<dbReference type="Proteomes" id="UP000287447">
    <property type="component" value="Unassembled WGS sequence"/>
</dbReference>
<accession>A0A437QNQ0</accession>
<keyword evidence="3" id="KW-1185">Reference proteome</keyword>
<protein>
    <submittedName>
        <fullName evidence="2">Uncharacterized protein</fullName>
    </submittedName>
</protein>
<proteinExistence type="predicted"/>
<evidence type="ECO:0000313" key="2">
    <source>
        <dbReference type="EMBL" id="RVU36077.1"/>
    </source>
</evidence>
<sequence length="61" mass="6550">MRPKTTDGGRIPGDACSSIKAHRRSALDPTALPTAVRLSQECRYHDDPVDAGEAKSDNRSA</sequence>
<evidence type="ECO:0000313" key="3">
    <source>
        <dbReference type="Proteomes" id="UP000287447"/>
    </source>
</evidence>
<dbReference type="EMBL" id="SADE01000002">
    <property type="protein sequence ID" value="RVU36077.1"/>
    <property type="molecule type" value="Genomic_DNA"/>
</dbReference>
<feature type="region of interest" description="Disordered" evidence="1">
    <location>
        <begin position="1"/>
        <end position="32"/>
    </location>
</feature>
<organism evidence="2 3">
    <name type="scientific">Hwanghaeella grinnelliae</name>
    <dbReference type="NCBI Taxonomy" id="2500179"/>
    <lineage>
        <taxon>Bacteria</taxon>
        <taxon>Pseudomonadati</taxon>
        <taxon>Pseudomonadota</taxon>
        <taxon>Alphaproteobacteria</taxon>
        <taxon>Rhodospirillales</taxon>
        <taxon>Rhodospirillaceae</taxon>
        <taxon>Hwanghaeella</taxon>
    </lineage>
</organism>
<dbReference type="AlphaFoldDB" id="A0A437QNQ0"/>
<evidence type="ECO:0000256" key="1">
    <source>
        <dbReference type="SAM" id="MobiDB-lite"/>
    </source>
</evidence>
<dbReference type="RefSeq" id="WP_127765553.1">
    <property type="nucleotide sequence ID" value="NZ_SADE01000002.1"/>
</dbReference>
<comment type="caution">
    <text evidence="2">The sequence shown here is derived from an EMBL/GenBank/DDBJ whole genome shotgun (WGS) entry which is preliminary data.</text>
</comment>
<reference evidence="3" key="1">
    <citation type="submission" date="2019-01" db="EMBL/GenBank/DDBJ databases">
        <title>Gri0909 isolated from a small marine red alga.</title>
        <authorList>
            <person name="Kim J."/>
            <person name="Jeong S.E."/>
            <person name="Jeon C.O."/>
        </authorList>
    </citation>
    <scope>NUCLEOTIDE SEQUENCE [LARGE SCALE GENOMIC DNA]</scope>
    <source>
        <strain evidence="3">Gri0909</strain>
    </source>
</reference>
<gene>
    <name evidence="2" type="ORF">EOI86_12655</name>
</gene>